<evidence type="ECO:0000256" key="3">
    <source>
        <dbReference type="ARBA" id="ARBA00013151"/>
    </source>
</evidence>
<name>A0A9W8TG02_9PEZI</name>
<accession>A0A9W8TG02</accession>
<comment type="pathway">
    <text evidence="1">Carbohydrate degradation; pentose phosphate pathway; D-glyceraldehyde 3-phosphate and beta-D-fructose 6-phosphate from D-ribose 5-phosphate and D-xylulose 5-phosphate (non-oxidative stage): step 2/3.</text>
</comment>
<reference evidence="6" key="1">
    <citation type="submission" date="2022-07" db="EMBL/GenBank/DDBJ databases">
        <title>Genome Sequence of Xylaria arbuscula.</title>
        <authorList>
            <person name="Buettner E."/>
        </authorList>
    </citation>
    <scope>NUCLEOTIDE SEQUENCE</scope>
    <source>
        <strain evidence="6">VT107</strain>
    </source>
</reference>
<dbReference type="GO" id="GO:0009052">
    <property type="term" value="P:pentose-phosphate shunt, non-oxidative branch"/>
    <property type="evidence" value="ECO:0007669"/>
    <property type="project" value="TreeGrafter"/>
</dbReference>
<comment type="caution">
    <text evidence="6">The sequence shown here is derived from an EMBL/GenBank/DDBJ whole genome shotgun (WGS) entry which is preliminary data.</text>
</comment>
<proteinExistence type="inferred from homology"/>
<evidence type="ECO:0000313" key="6">
    <source>
        <dbReference type="EMBL" id="KAJ3552659.1"/>
    </source>
</evidence>
<dbReference type="VEuPathDB" id="FungiDB:F4678DRAFT_273914"/>
<keyword evidence="4" id="KW-0570">Pentose shunt</keyword>
<keyword evidence="5" id="KW-0704">Schiff base</keyword>
<evidence type="ECO:0000256" key="4">
    <source>
        <dbReference type="ARBA" id="ARBA00023126"/>
    </source>
</evidence>
<dbReference type="GO" id="GO:0005737">
    <property type="term" value="C:cytoplasm"/>
    <property type="evidence" value="ECO:0007669"/>
    <property type="project" value="InterPro"/>
</dbReference>
<dbReference type="GO" id="GO:0004801">
    <property type="term" value="F:transaldolase activity"/>
    <property type="evidence" value="ECO:0007669"/>
    <property type="project" value="UniProtKB-EC"/>
</dbReference>
<dbReference type="Proteomes" id="UP001148614">
    <property type="component" value="Unassembled WGS sequence"/>
</dbReference>
<dbReference type="EC" id="2.2.1.2" evidence="3"/>
<organism evidence="6 7">
    <name type="scientific">Xylaria arbuscula</name>
    <dbReference type="NCBI Taxonomy" id="114810"/>
    <lineage>
        <taxon>Eukaryota</taxon>
        <taxon>Fungi</taxon>
        <taxon>Dikarya</taxon>
        <taxon>Ascomycota</taxon>
        <taxon>Pezizomycotina</taxon>
        <taxon>Sordariomycetes</taxon>
        <taxon>Xylariomycetidae</taxon>
        <taxon>Xylariales</taxon>
        <taxon>Xylariaceae</taxon>
        <taxon>Xylaria</taxon>
    </lineage>
</organism>
<dbReference type="InterPro" id="IPR001585">
    <property type="entry name" value="TAL/FSA"/>
</dbReference>
<dbReference type="PANTHER" id="PTHR10683:SF18">
    <property type="entry name" value="TRANSALDOLASE"/>
    <property type="match status" value="1"/>
</dbReference>
<dbReference type="EMBL" id="JANPWZ010003437">
    <property type="protein sequence ID" value="KAJ3552659.1"/>
    <property type="molecule type" value="Genomic_DNA"/>
</dbReference>
<keyword evidence="7" id="KW-1185">Reference proteome</keyword>
<dbReference type="InterPro" id="IPR013785">
    <property type="entry name" value="Aldolase_TIM"/>
</dbReference>
<dbReference type="NCBIfam" id="TIGR00874">
    <property type="entry name" value="talAB"/>
    <property type="match status" value="1"/>
</dbReference>
<comment type="similarity">
    <text evidence="2">Belongs to the transaldolase family. Type 1 subfamily.</text>
</comment>
<dbReference type="Gene3D" id="3.20.20.70">
    <property type="entry name" value="Aldolase class I"/>
    <property type="match status" value="1"/>
</dbReference>
<dbReference type="Pfam" id="PF00923">
    <property type="entry name" value="TAL_FSA"/>
    <property type="match status" value="1"/>
</dbReference>
<evidence type="ECO:0000256" key="5">
    <source>
        <dbReference type="ARBA" id="ARBA00023270"/>
    </source>
</evidence>
<evidence type="ECO:0000313" key="7">
    <source>
        <dbReference type="Proteomes" id="UP001148614"/>
    </source>
</evidence>
<dbReference type="CDD" id="cd00957">
    <property type="entry name" value="Transaldolase_TalAB"/>
    <property type="match status" value="1"/>
</dbReference>
<evidence type="ECO:0000256" key="1">
    <source>
        <dbReference type="ARBA" id="ARBA00004857"/>
    </source>
</evidence>
<protein>
    <recommendedName>
        <fullName evidence="3">transaldolase</fullName>
        <ecNumber evidence="3">2.2.1.2</ecNumber>
    </recommendedName>
</protein>
<dbReference type="InterPro" id="IPR004730">
    <property type="entry name" value="Transaldolase_1"/>
</dbReference>
<evidence type="ECO:0000256" key="2">
    <source>
        <dbReference type="ARBA" id="ARBA00008012"/>
    </source>
</evidence>
<sequence length="323" mass="36095">MSTTLEQLRQFTTIVADTGDFNVLKAFAPQDGTTNPSHILNAAKKPQYNAIIKDAAAYGKSQSHNTEEQVEHAVVRLLVGFGCEILKCIPGRVSTEVDANHSFNKDKTIKMAREIIKLYEGFGIERERILIKIASTWEGFQACRVLEAEGIHCNMTLLFSPVQAKIAGEVGATLISPFVGRSMDWYQKNVPGKDYSGVKDPGVKLVTDIFNYYNAHGIKTEIMAASLRNIDECVHLAGISHMTINVQLLEELRTADYAVRRRLVPQEVPAINETVELYGYNEARFRFDLFNDHMASDKISESLRIFLKDGAELKQILRAALDA</sequence>
<gene>
    <name evidence="6" type="ORF">NPX13_g11062</name>
</gene>
<dbReference type="GO" id="GO:0005975">
    <property type="term" value="P:carbohydrate metabolic process"/>
    <property type="evidence" value="ECO:0007669"/>
    <property type="project" value="InterPro"/>
</dbReference>
<dbReference type="SUPFAM" id="SSF51569">
    <property type="entry name" value="Aldolase"/>
    <property type="match status" value="1"/>
</dbReference>
<dbReference type="AlphaFoldDB" id="A0A9W8TG02"/>
<dbReference type="PANTHER" id="PTHR10683">
    <property type="entry name" value="TRANSALDOLASE"/>
    <property type="match status" value="1"/>
</dbReference>